<name>A0A199V6Z7_ANACO</name>
<comment type="subcellular location">
    <subcellularLocation>
        <location evidence="1">Cell membrane</location>
        <topology evidence="1">Single-pass membrane protein</topology>
    </subcellularLocation>
</comment>
<dbReference type="InterPro" id="IPR032675">
    <property type="entry name" value="LRR_dom_sf"/>
</dbReference>
<dbReference type="SUPFAM" id="SSF52058">
    <property type="entry name" value="L domain-like"/>
    <property type="match status" value="1"/>
</dbReference>
<dbReference type="STRING" id="4615.A0A199V6Z7"/>
<dbReference type="Gene3D" id="3.80.10.10">
    <property type="entry name" value="Ribonuclease Inhibitor"/>
    <property type="match status" value="1"/>
</dbReference>
<dbReference type="InterPro" id="IPR011009">
    <property type="entry name" value="Kinase-like_dom_sf"/>
</dbReference>
<keyword evidence="10" id="KW-0418">Kinase</keyword>
<dbReference type="GO" id="GO:0005886">
    <property type="term" value="C:plasma membrane"/>
    <property type="evidence" value="ECO:0007669"/>
    <property type="project" value="UniProtKB-SubCell"/>
</dbReference>
<gene>
    <name evidence="10" type="ORF">ACMD2_23812</name>
</gene>
<keyword evidence="8" id="KW-0812">Transmembrane</keyword>
<dbReference type="Pfam" id="PF07714">
    <property type="entry name" value="PK_Tyr_Ser-Thr"/>
    <property type="match status" value="1"/>
</dbReference>
<evidence type="ECO:0000256" key="1">
    <source>
        <dbReference type="ARBA" id="ARBA00004162"/>
    </source>
</evidence>
<dbReference type="GO" id="GO:0005524">
    <property type="term" value="F:ATP binding"/>
    <property type="evidence" value="ECO:0007669"/>
    <property type="project" value="UniProtKB-UniRule"/>
</dbReference>
<dbReference type="Proteomes" id="UP000092600">
    <property type="component" value="Unassembled WGS sequence"/>
</dbReference>
<dbReference type="InterPro" id="IPR001245">
    <property type="entry name" value="Ser-Thr/Tyr_kinase_cat_dom"/>
</dbReference>
<dbReference type="PANTHER" id="PTHR45974:SF266">
    <property type="entry name" value="LEUCINE-RICH REPEAT RECEPTOR PROTEIN KINASE HPCA1"/>
    <property type="match status" value="1"/>
</dbReference>
<evidence type="ECO:0000256" key="6">
    <source>
        <dbReference type="PROSITE-ProRule" id="PRU10141"/>
    </source>
</evidence>
<keyword evidence="6" id="KW-0547">Nucleotide-binding</keyword>
<keyword evidence="8" id="KW-1133">Transmembrane helix</keyword>
<dbReference type="InterPro" id="IPR000719">
    <property type="entry name" value="Prot_kinase_dom"/>
</dbReference>
<proteinExistence type="predicted"/>
<feature type="compositionally biased region" description="Low complexity" evidence="7">
    <location>
        <begin position="1"/>
        <end position="14"/>
    </location>
</feature>
<dbReference type="EMBL" id="LSRQ01003011">
    <property type="protein sequence ID" value="OAY72656.1"/>
    <property type="molecule type" value="Genomic_DNA"/>
</dbReference>
<keyword evidence="4 8" id="KW-0472">Membrane</keyword>
<feature type="compositionally biased region" description="Polar residues" evidence="7">
    <location>
        <begin position="27"/>
        <end position="38"/>
    </location>
</feature>
<evidence type="ECO:0000256" key="7">
    <source>
        <dbReference type="SAM" id="MobiDB-lite"/>
    </source>
</evidence>
<feature type="transmembrane region" description="Helical" evidence="8">
    <location>
        <begin position="382"/>
        <end position="407"/>
    </location>
</feature>
<sequence length="771" mass="85241">GAPLSLGPLSGSTSDPRRPPSPVIATSEISVTAASKSAASRLGGLSPASPPHGAAPSVSLQPLPTPSRRPVAPWPLLLSLRAAEPEPSPRGLELLQRRSRHLSLPADLRAASPGPAAPDCRRRSRRQSLLPYLEHLNIGGQLPQSLFSFSLIETLRLRDNRFNGTLDIGTHYSSQLELVDLQNNQINQIVLGGGYNKQIILIGNPVCNQGGDNLSYCKIVQSTSSYSTPQNCEMVPPTCSSDQMLSPNCNCAYPYRGTLYFRAPSFSDLGNTTYYLILEQELKKSFVNNKLPVDSVSLDNPFVDSNSNLVISLQVFPSGKIRFSERDITNIGHMFSNIVFRPPKIFVTYYFMGQPYTALDGKLVLSWNPQSIPAPASKSRHFPVIVGVAAGATVVVAILIILVVFVIKRRRTKNPVDGCQSFARCYSFTVSWDPSKSTNSIPQLKGARLFSFEEVKKCTNNFSEANEIGHGGYGKVYRGILSNGRMVAIKRAQQCSLQGGLEFKTEIELLSRVHHKNLVSLVGFCFDQDEQMLIYEYVPNGTLKESLSDWRKRLRVALGVARGLTYLHELASPPIVHRDIKNQHLSAKVSDFGISRLIGGDSRSYITTQVKGTMGYLDPEYCMTQQLTEKSDVYSFGVLLLEIITAKNPVERGYYIVREVKVMLDKSKDLYGICELLDPELNLGTTSGGFARYIDLAMRCIEEYGVDRPTMKEVADEIEKIMQMDGMSLCTDSEHISLSYEESRSSVRHSDINRASFEYSGEVPSSKPEPK</sequence>
<dbReference type="InterPro" id="IPR017441">
    <property type="entry name" value="Protein_kinase_ATP_BS"/>
</dbReference>
<evidence type="ECO:0000256" key="4">
    <source>
        <dbReference type="ARBA" id="ARBA00023136"/>
    </source>
</evidence>
<dbReference type="Gene3D" id="1.10.510.10">
    <property type="entry name" value="Transferase(Phosphotransferase) domain 1"/>
    <property type="match status" value="1"/>
</dbReference>
<evidence type="ECO:0000256" key="8">
    <source>
        <dbReference type="SAM" id="Phobius"/>
    </source>
</evidence>
<protein>
    <submittedName>
        <fullName evidence="10">Putative leucine-rich repeat receptor-like protein kinase</fullName>
    </submittedName>
</protein>
<dbReference type="PROSITE" id="PS00107">
    <property type="entry name" value="PROTEIN_KINASE_ATP"/>
    <property type="match status" value="1"/>
</dbReference>
<keyword evidence="2" id="KW-0732">Signal</keyword>
<accession>A0A199V6Z7</accession>
<dbReference type="Gene3D" id="3.30.200.20">
    <property type="entry name" value="Phosphorylase Kinase, domain 1"/>
    <property type="match status" value="1"/>
</dbReference>
<dbReference type="CDD" id="cd14066">
    <property type="entry name" value="STKc_IRAK"/>
    <property type="match status" value="1"/>
</dbReference>
<evidence type="ECO:0000256" key="2">
    <source>
        <dbReference type="ARBA" id="ARBA00022729"/>
    </source>
</evidence>
<feature type="region of interest" description="Disordered" evidence="7">
    <location>
        <begin position="1"/>
        <end position="66"/>
    </location>
</feature>
<dbReference type="AlphaFoldDB" id="A0A199V6Z7"/>
<keyword evidence="10" id="KW-0808">Transferase</keyword>
<comment type="caution">
    <text evidence="10">The sequence shown here is derived from an EMBL/GenBank/DDBJ whole genome shotgun (WGS) entry which is preliminary data.</text>
</comment>
<dbReference type="SUPFAM" id="SSF56112">
    <property type="entry name" value="Protein kinase-like (PK-like)"/>
    <property type="match status" value="1"/>
</dbReference>
<evidence type="ECO:0000256" key="5">
    <source>
        <dbReference type="ARBA" id="ARBA00023180"/>
    </source>
</evidence>
<keyword evidence="10" id="KW-0675">Receptor</keyword>
<dbReference type="FunFam" id="3.30.200.20:FF:000328">
    <property type="entry name" value="Leucine-rich repeat protein kinase family protein"/>
    <property type="match status" value="1"/>
</dbReference>
<feature type="binding site" evidence="6">
    <location>
        <position position="490"/>
    </location>
    <ligand>
        <name>ATP</name>
        <dbReference type="ChEBI" id="CHEBI:30616"/>
    </ligand>
</feature>
<evidence type="ECO:0000259" key="9">
    <source>
        <dbReference type="PROSITE" id="PS50011"/>
    </source>
</evidence>
<reference evidence="10 11" key="1">
    <citation type="journal article" date="2016" name="DNA Res.">
        <title>The draft genome of MD-2 pineapple using hybrid error correction of long reads.</title>
        <authorList>
            <person name="Redwan R.M."/>
            <person name="Saidin A."/>
            <person name="Kumar S.V."/>
        </authorList>
    </citation>
    <scope>NUCLEOTIDE SEQUENCE [LARGE SCALE GENOMIC DNA]</scope>
    <source>
        <strain evidence="11">cv. MD2</strain>
        <tissue evidence="10">Leaf</tissue>
    </source>
</reference>
<keyword evidence="3" id="KW-0677">Repeat</keyword>
<dbReference type="PROSITE" id="PS50011">
    <property type="entry name" value="PROTEIN_KINASE_DOM"/>
    <property type="match status" value="1"/>
</dbReference>
<keyword evidence="5" id="KW-0325">Glycoprotein</keyword>
<evidence type="ECO:0000313" key="11">
    <source>
        <dbReference type="Proteomes" id="UP000092600"/>
    </source>
</evidence>
<dbReference type="GO" id="GO:0004672">
    <property type="term" value="F:protein kinase activity"/>
    <property type="evidence" value="ECO:0007669"/>
    <property type="project" value="InterPro"/>
</dbReference>
<evidence type="ECO:0000313" key="10">
    <source>
        <dbReference type="EMBL" id="OAY72656.1"/>
    </source>
</evidence>
<dbReference type="PANTHER" id="PTHR45974">
    <property type="entry name" value="RECEPTOR-LIKE PROTEIN 55"/>
    <property type="match status" value="1"/>
</dbReference>
<organism evidence="10 11">
    <name type="scientific">Ananas comosus</name>
    <name type="common">Pineapple</name>
    <name type="synonym">Ananas ananas</name>
    <dbReference type="NCBI Taxonomy" id="4615"/>
    <lineage>
        <taxon>Eukaryota</taxon>
        <taxon>Viridiplantae</taxon>
        <taxon>Streptophyta</taxon>
        <taxon>Embryophyta</taxon>
        <taxon>Tracheophyta</taxon>
        <taxon>Spermatophyta</taxon>
        <taxon>Magnoliopsida</taxon>
        <taxon>Liliopsida</taxon>
        <taxon>Poales</taxon>
        <taxon>Bromeliaceae</taxon>
        <taxon>Bromelioideae</taxon>
        <taxon>Ananas</taxon>
    </lineage>
</organism>
<evidence type="ECO:0000256" key="3">
    <source>
        <dbReference type="ARBA" id="ARBA00022737"/>
    </source>
</evidence>
<keyword evidence="6" id="KW-0067">ATP-binding</keyword>
<feature type="non-terminal residue" evidence="10">
    <location>
        <position position="1"/>
    </location>
</feature>
<feature type="domain" description="Protein kinase" evidence="9">
    <location>
        <begin position="462"/>
        <end position="722"/>
    </location>
</feature>
<feature type="compositionally biased region" description="Low complexity" evidence="7">
    <location>
        <begin position="42"/>
        <end position="57"/>
    </location>
</feature>